<evidence type="ECO:0000256" key="2">
    <source>
        <dbReference type="SAM" id="SignalP"/>
    </source>
</evidence>
<feature type="signal peptide" evidence="2">
    <location>
        <begin position="1"/>
        <end position="24"/>
    </location>
</feature>
<proteinExistence type="predicted"/>
<keyword evidence="4" id="KW-1185">Reference proteome</keyword>
<evidence type="ECO:0000256" key="1">
    <source>
        <dbReference type="SAM" id="MobiDB-lite"/>
    </source>
</evidence>
<dbReference type="AlphaFoldDB" id="A0AAV1I0B8"/>
<name>A0AAV1I0B8_9CHLO</name>
<gene>
    <name evidence="3" type="ORF">CVIRNUC_002917</name>
</gene>
<evidence type="ECO:0000313" key="3">
    <source>
        <dbReference type="EMBL" id="CAK0762036.1"/>
    </source>
</evidence>
<protein>
    <recommendedName>
        <fullName evidence="5">Extracellular protein</fullName>
    </recommendedName>
</protein>
<sequence>MAGICIASVGVLALVALCTVSVTGQQTTAADSSQAVSFLAPGRVAQIGALQPLGGTQGPRGRAQHATTPAERGFPTWGAYLTPTDDESSTDGPTRGSVVVTLSNAERLTFNVTLNKPFSDSDPLQSILISKPASINSSAVTLASLVGGNASDTQQVNTPDGGVTITGWSVPTQLGDTPFQQALSNLSWGRAIVNVYTANYPEPAEPMGCCNNAELRTEGTLEPMNAAALPPGGLRQDHHGYEDMPVSPADARPYSAVLAPNNATSSLTNASGIITLLVAPDNSSITYNVTMGGLAPGNEIYNVSVWFGKGASRQLGWFPYSLYSFASDRLPTPRGGLLVPVNGANFTLATGWVGRFVDSSPLKGITGRSQIGDPTFNFGVQQLAVSNVYIVIGTADYPKGELEGQALLGWPSTQ</sequence>
<feature type="region of interest" description="Disordered" evidence="1">
    <location>
        <begin position="52"/>
        <end position="77"/>
    </location>
</feature>
<reference evidence="3 4" key="1">
    <citation type="submission" date="2023-10" db="EMBL/GenBank/DDBJ databases">
        <authorList>
            <person name="Maclean D."/>
            <person name="Macfadyen A."/>
        </authorList>
    </citation>
    <scope>NUCLEOTIDE SEQUENCE [LARGE SCALE GENOMIC DNA]</scope>
</reference>
<dbReference type="EMBL" id="CAUYUE010000004">
    <property type="protein sequence ID" value="CAK0762036.1"/>
    <property type="molecule type" value="Genomic_DNA"/>
</dbReference>
<keyword evidence="2" id="KW-0732">Signal</keyword>
<comment type="caution">
    <text evidence="3">The sequence shown here is derived from an EMBL/GenBank/DDBJ whole genome shotgun (WGS) entry which is preliminary data.</text>
</comment>
<evidence type="ECO:0000313" key="4">
    <source>
        <dbReference type="Proteomes" id="UP001314263"/>
    </source>
</evidence>
<evidence type="ECO:0008006" key="5">
    <source>
        <dbReference type="Google" id="ProtNLM"/>
    </source>
</evidence>
<organism evidence="3 4">
    <name type="scientific">Coccomyxa viridis</name>
    <dbReference type="NCBI Taxonomy" id="1274662"/>
    <lineage>
        <taxon>Eukaryota</taxon>
        <taxon>Viridiplantae</taxon>
        <taxon>Chlorophyta</taxon>
        <taxon>core chlorophytes</taxon>
        <taxon>Trebouxiophyceae</taxon>
        <taxon>Trebouxiophyceae incertae sedis</taxon>
        <taxon>Coccomyxaceae</taxon>
        <taxon>Coccomyxa</taxon>
    </lineage>
</organism>
<feature type="chain" id="PRO_5043976399" description="Extracellular protein" evidence="2">
    <location>
        <begin position="25"/>
        <end position="414"/>
    </location>
</feature>
<dbReference type="Proteomes" id="UP001314263">
    <property type="component" value="Unassembled WGS sequence"/>
</dbReference>
<accession>A0AAV1I0B8</accession>